<dbReference type="EMBL" id="AUXX01000012">
    <property type="protein sequence ID" value="KZN67469.1"/>
    <property type="molecule type" value="Genomic_DNA"/>
</dbReference>
<dbReference type="AlphaFoldDB" id="A0A162B6X7"/>
<gene>
    <name evidence="2" type="ORF">N478_01595</name>
</gene>
<dbReference type="Gene3D" id="2.60.40.10">
    <property type="entry name" value="Immunoglobulins"/>
    <property type="match status" value="1"/>
</dbReference>
<organism evidence="2 3">
    <name type="scientific">Pseudoalteromonas luteoviolacea S4060-1</name>
    <dbReference type="NCBI Taxonomy" id="1365257"/>
    <lineage>
        <taxon>Bacteria</taxon>
        <taxon>Pseudomonadati</taxon>
        <taxon>Pseudomonadota</taxon>
        <taxon>Gammaproteobacteria</taxon>
        <taxon>Alteromonadales</taxon>
        <taxon>Pseudoalteromonadaceae</taxon>
        <taxon>Pseudoalteromonas</taxon>
    </lineage>
</organism>
<reference evidence="2 3" key="1">
    <citation type="submission" date="2013-07" db="EMBL/GenBank/DDBJ databases">
        <title>Comparative Genomic and Metabolomic Analysis of Twelve Strains of Pseudoalteromonas luteoviolacea.</title>
        <authorList>
            <person name="Vynne N.G."/>
            <person name="Mansson M."/>
            <person name="Gram L."/>
        </authorList>
    </citation>
    <scope>NUCLEOTIDE SEQUENCE [LARGE SCALE GENOMIC DNA]</scope>
    <source>
        <strain evidence="2 3">S4060-1</strain>
    </source>
</reference>
<dbReference type="PATRIC" id="fig|1365257.3.peg.1905"/>
<dbReference type="InterPro" id="IPR013783">
    <property type="entry name" value="Ig-like_fold"/>
</dbReference>
<evidence type="ECO:0000256" key="1">
    <source>
        <dbReference type="SAM" id="MobiDB-lite"/>
    </source>
</evidence>
<evidence type="ECO:0000313" key="3">
    <source>
        <dbReference type="Proteomes" id="UP000076661"/>
    </source>
</evidence>
<sequence>MIRNLLIASAISVTLSGCGGSSNNTQEQTQPAPPKTSTPTPAPTKPSINTAPEITGETSSEILAVTGGEIVFALSDSEGDSLDVSVEHNLEWMSYTQNDNILTLKLQPGLFDIGDYDIRITLSDGKDSTEHSIAISVKDNPDEWGAYPLSKEMLFGGWSNKDESLILAFNKVNQGLVINEGQIEQISLEQNEHGEVQTYLLSCYATPTDCVNKSALDFQVIAKEENKIRIQYKPLGQNATVTTLAKQIAPAMTDKFKYNRPAGELTYMPFPAGYVSVDGEFESLMSVRLIAPNTVDQTSNQLFIIKAEFDKGLFTKSSLNTADSKKASFNHKDSGEKIYYDYYNQYNKIDVLYSSENYTVFDINFENVLTAQTESWLSEEEKEQIRPLLAPRHSLTAIQPLTKATDYIPKKNTTYLTQIFLENQSETPSSSRSHISQEITLLDDSEADLVIAPNTLSHATYTIEDAEMSIELDSQTTKVQLLNSPQSEHIYALTTYSRTYNYYIFETSKRPLLSIFSEQNYQALEQDYLNSTYIMENYKVEFTDKIAVRTHSSGNTQVGEVTYLENGSMDIRWCNGEPLNQACESFTSITMNFKVENKFKDNYLIRTKTKYSGNIERPYSHLMFATKQ</sequence>
<dbReference type="PROSITE" id="PS51257">
    <property type="entry name" value="PROKAR_LIPOPROTEIN"/>
    <property type="match status" value="1"/>
</dbReference>
<name>A0A162B6X7_9GAMM</name>
<comment type="caution">
    <text evidence="2">The sequence shown here is derived from an EMBL/GenBank/DDBJ whole genome shotgun (WGS) entry which is preliminary data.</text>
</comment>
<accession>A0A162B6X7</accession>
<feature type="compositionally biased region" description="Pro residues" evidence="1">
    <location>
        <begin position="31"/>
        <end position="44"/>
    </location>
</feature>
<dbReference type="Proteomes" id="UP000076661">
    <property type="component" value="Unassembled WGS sequence"/>
</dbReference>
<evidence type="ECO:0000313" key="2">
    <source>
        <dbReference type="EMBL" id="KZN67469.1"/>
    </source>
</evidence>
<feature type="region of interest" description="Disordered" evidence="1">
    <location>
        <begin position="17"/>
        <end position="56"/>
    </location>
</feature>
<dbReference type="RefSeq" id="WP_063380822.1">
    <property type="nucleotide sequence ID" value="NZ_AUXX01000012.1"/>
</dbReference>
<protein>
    <submittedName>
        <fullName evidence="2">Uncharacterized protein</fullName>
    </submittedName>
</protein>
<proteinExistence type="predicted"/>
<feature type="compositionally biased region" description="Polar residues" evidence="1">
    <location>
        <begin position="17"/>
        <end position="27"/>
    </location>
</feature>